<dbReference type="Pfam" id="PF02801">
    <property type="entry name" value="Ketoacyl-synt_C"/>
    <property type="match status" value="1"/>
</dbReference>
<dbReference type="InterPro" id="IPR018201">
    <property type="entry name" value="Ketoacyl_synth_AS"/>
</dbReference>
<dbReference type="InterPro" id="IPR000794">
    <property type="entry name" value="Beta-ketoacyl_synthase"/>
</dbReference>
<keyword evidence="2 4" id="KW-0808">Transferase</keyword>
<dbReference type="Gene3D" id="3.40.47.10">
    <property type="match status" value="2"/>
</dbReference>
<dbReference type="EMBL" id="BAAANT010000006">
    <property type="protein sequence ID" value="GAA2135817.1"/>
    <property type="molecule type" value="Genomic_DNA"/>
</dbReference>
<dbReference type="PROSITE" id="PS52004">
    <property type="entry name" value="KS3_2"/>
    <property type="match status" value="1"/>
</dbReference>
<evidence type="ECO:0000313" key="7">
    <source>
        <dbReference type="Proteomes" id="UP001422759"/>
    </source>
</evidence>
<dbReference type="InterPro" id="IPR014031">
    <property type="entry name" value="Ketoacyl_synth_C"/>
</dbReference>
<proteinExistence type="inferred from homology"/>
<dbReference type="Pfam" id="PF00109">
    <property type="entry name" value="ketoacyl-synt"/>
    <property type="match status" value="1"/>
</dbReference>
<evidence type="ECO:0000256" key="4">
    <source>
        <dbReference type="RuleBase" id="RU003694"/>
    </source>
</evidence>
<evidence type="ECO:0000256" key="1">
    <source>
        <dbReference type="ARBA" id="ARBA00008467"/>
    </source>
</evidence>
<sequence length="411" mass="41032">MSGIAVAVTGLGLVTPAGIGVAENWVAVCAGTPTAATDPELHGLPVDFSCRVPDGTGLVPRRQLWNTDRHTRFALAAAHQAVDNAGLDPAGWDGARVAVVMGSAAGGVGTLEAQHRRLIDGGPGAVSPLLLPMFLPNMAAGRISIECRATGPSLHTATACASGATAIGTALGLLRSGACDLALAGGTDAMVTPLCAAAFARMGALSTRRNDPAGASRPFDAGRDGFVLGEGAGVLVLETLPHARARGADILALLTGYGASADAHHLTAPDPDGRALARALTDAVTESGARPAEVDHVNAHGTSTPQGDAREARTLLRVLGGRPAVTSTKGVTGHTMGAAGAIEAAYTVLALAHGLVPPTANLGAPDPGLSADGRALDLVRGTARPADLRLALSVSSGFGGQNAVLAFRRAP</sequence>
<dbReference type="CDD" id="cd00834">
    <property type="entry name" value="KAS_I_II"/>
    <property type="match status" value="1"/>
</dbReference>
<evidence type="ECO:0000313" key="6">
    <source>
        <dbReference type="EMBL" id="GAA2135817.1"/>
    </source>
</evidence>
<dbReference type="InterPro" id="IPR014030">
    <property type="entry name" value="Ketoacyl_synth_N"/>
</dbReference>
<evidence type="ECO:0000256" key="2">
    <source>
        <dbReference type="ARBA" id="ARBA00022679"/>
    </source>
</evidence>
<dbReference type="SUPFAM" id="SSF53901">
    <property type="entry name" value="Thiolase-like"/>
    <property type="match status" value="2"/>
</dbReference>
<keyword evidence="3" id="KW-0012">Acyltransferase</keyword>
<comment type="similarity">
    <text evidence="1 4">Belongs to the thiolase-like superfamily. Beta-ketoacyl-ACP synthases family.</text>
</comment>
<name>A0ABN2Z2K1_9ACTN</name>
<dbReference type="InterPro" id="IPR020841">
    <property type="entry name" value="PKS_Beta-ketoAc_synthase_dom"/>
</dbReference>
<keyword evidence="7" id="KW-1185">Reference proteome</keyword>
<dbReference type="PROSITE" id="PS00606">
    <property type="entry name" value="KS3_1"/>
    <property type="match status" value="1"/>
</dbReference>
<protein>
    <submittedName>
        <fullName evidence="6">Beta-ketoacyl-[acyl-carrier-protein] synthase family protein</fullName>
    </submittedName>
</protein>
<dbReference type="PANTHER" id="PTHR11712">
    <property type="entry name" value="POLYKETIDE SYNTHASE-RELATED"/>
    <property type="match status" value="1"/>
</dbReference>
<dbReference type="InterPro" id="IPR016039">
    <property type="entry name" value="Thiolase-like"/>
</dbReference>
<reference evidence="6 7" key="1">
    <citation type="journal article" date="2019" name="Int. J. Syst. Evol. Microbiol.">
        <title>The Global Catalogue of Microorganisms (GCM) 10K type strain sequencing project: providing services to taxonomists for standard genome sequencing and annotation.</title>
        <authorList>
            <consortium name="The Broad Institute Genomics Platform"/>
            <consortium name="The Broad Institute Genome Sequencing Center for Infectious Disease"/>
            <person name="Wu L."/>
            <person name="Ma J."/>
        </authorList>
    </citation>
    <scope>NUCLEOTIDE SEQUENCE [LARGE SCALE GENOMIC DNA]</scope>
    <source>
        <strain evidence="6 7">JCM 14560</strain>
    </source>
</reference>
<organism evidence="6 7">
    <name type="scientific">Kitasatospora kazusensis</name>
    <dbReference type="NCBI Taxonomy" id="407974"/>
    <lineage>
        <taxon>Bacteria</taxon>
        <taxon>Bacillati</taxon>
        <taxon>Actinomycetota</taxon>
        <taxon>Actinomycetes</taxon>
        <taxon>Kitasatosporales</taxon>
        <taxon>Streptomycetaceae</taxon>
        <taxon>Kitasatospora</taxon>
    </lineage>
</organism>
<feature type="domain" description="Ketosynthase family 3 (KS3)" evidence="5">
    <location>
        <begin position="3"/>
        <end position="409"/>
    </location>
</feature>
<dbReference type="SMART" id="SM00825">
    <property type="entry name" value="PKS_KS"/>
    <property type="match status" value="1"/>
</dbReference>
<dbReference type="RefSeq" id="WP_344462020.1">
    <property type="nucleotide sequence ID" value="NZ_BAAANT010000006.1"/>
</dbReference>
<dbReference type="Proteomes" id="UP001422759">
    <property type="component" value="Unassembled WGS sequence"/>
</dbReference>
<dbReference type="NCBIfam" id="NF005589">
    <property type="entry name" value="PRK07314.1"/>
    <property type="match status" value="1"/>
</dbReference>
<accession>A0ABN2Z2K1</accession>
<comment type="caution">
    <text evidence="6">The sequence shown here is derived from an EMBL/GenBank/DDBJ whole genome shotgun (WGS) entry which is preliminary data.</text>
</comment>
<evidence type="ECO:0000259" key="5">
    <source>
        <dbReference type="PROSITE" id="PS52004"/>
    </source>
</evidence>
<evidence type="ECO:0000256" key="3">
    <source>
        <dbReference type="ARBA" id="ARBA00023315"/>
    </source>
</evidence>
<dbReference type="PANTHER" id="PTHR11712:SF347">
    <property type="entry name" value="BETA KETOACYL-ACYL CARRIER PROTEIN SYNTHASE"/>
    <property type="match status" value="1"/>
</dbReference>
<gene>
    <name evidence="6" type="ORF">GCM10009760_14770</name>
</gene>